<evidence type="ECO:0000259" key="8">
    <source>
        <dbReference type="PROSITE" id="PS50887"/>
    </source>
</evidence>
<dbReference type="GO" id="GO:0007165">
    <property type="term" value="P:signal transduction"/>
    <property type="evidence" value="ECO:0007669"/>
    <property type="project" value="InterPro"/>
</dbReference>
<dbReference type="Proteomes" id="UP000285190">
    <property type="component" value="Unassembled WGS sequence"/>
</dbReference>
<reference evidence="9 10" key="1">
    <citation type="submission" date="2018-09" db="EMBL/GenBank/DDBJ databases">
        <authorList>
            <person name="Zhu H."/>
        </authorList>
    </citation>
    <scope>NUCLEOTIDE SEQUENCE [LARGE SCALE GENOMIC DNA]</scope>
    <source>
        <strain evidence="9 10">K2R10-39</strain>
    </source>
</reference>
<dbReference type="GO" id="GO:0005886">
    <property type="term" value="C:plasma membrane"/>
    <property type="evidence" value="ECO:0007669"/>
    <property type="project" value="UniProtKB-SubCell"/>
</dbReference>
<dbReference type="CDD" id="cd12913">
    <property type="entry name" value="PDC1_MCP_like"/>
    <property type="match status" value="1"/>
</dbReference>
<dbReference type="SUPFAM" id="SSF103190">
    <property type="entry name" value="Sensory domain-like"/>
    <property type="match status" value="1"/>
</dbReference>
<dbReference type="PANTHER" id="PTHR46663">
    <property type="entry name" value="DIGUANYLATE CYCLASE DGCT-RELATED"/>
    <property type="match status" value="1"/>
</dbReference>
<organism evidence="9 10">
    <name type="scientific">Noviherbaspirillum cavernae</name>
    <dbReference type="NCBI Taxonomy" id="2320862"/>
    <lineage>
        <taxon>Bacteria</taxon>
        <taxon>Pseudomonadati</taxon>
        <taxon>Pseudomonadota</taxon>
        <taxon>Betaproteobacteria</taxon>
        <taxon>Burkholderiales</taxon>
        <taxon>Oxalobacteraceae</taxon>
        <taxon>Noviherbaspirillum</taxon>
    </lineage>
</organism>
<dbReference type="InterPro" id="IPR003660">
    <property type="entry name" value="HAMP_dom"/>
</dbReference>
<dbReference type="OrthoDB" id="9813903at2"/>
<sequence>MVCVGLTITGVLYQAGEDATDAISQKALVDMISRIHQGTEQHLLSAHSTLKSVAPDLASVGNNPVVGAISFPEETSKIEERLWVASDLFPDMNRHVYFGGADGRFVGVNRSDPDTTELRLKEANSAWRNLYHMAGPGSRLSLSRTDRYEPRERPWYRSAVVRGGVAWSPVYNDFSSHELVLTLAKPVYRADRSLIGVAATDLPLQRLTMFLQSLIISPNGIAFIAEREGGLVATSALELPYKIEKAVPTRLMARESAFPLIREAYRDVTETLRVSPGSAPFMMRSFKSELGKIQLAAMTLPNEKGLDWIIVVAVPRSDFMSNVTRNLYRSLSLGMIAMCLALVLGFVILRWALRDIRKLTLAARSISSGQPFAPLNIDRNDEIGQLAQSFEEMERNLRTDRLTHVLNRESFISQIEFRRQNASLANPLHFSLLFIDLDNFKTINDEYGHDCGDRALVEIGARLQSALRKEDAVARFGGDEFVVYLHGVNADALVQGISDKIRAVVEEPITVYDGIPANVGASIGSAHYPADGEDIETLFRVADLRMFESKRDRKTA</sequence>
<evidence type="ECO:0000256" key="2">
    <source>
        <dbReference type="ARBA" id="ARBA00022475"/>
    </source>
</evidence>
<evidence type="ECO:0000256" key="5">
    <source>
        <dbReference type="ARBA" id="ARBA00023136"/>
    </source>
</evidence>
<evidence type="ECO:0000256" key="1">
    <source>
        <dbReference type="ARBA" id="ARBA00004651"/>
    </source>
</evidence>
<name>A0A418X1H7_9BURK</name>
<dbReference type="SMART" id="SM00304">
    <property type="entry name" value="HAMP"/>
    <property type="match status" value="1"/>
</dbReference>
<dbReference type="PROSITE" id="PS50885">
    <property type="entry name" value="HAMP"/>
    <property type="match status" value="1"/>
</dbReference>
<evidence type="ECO:0000256" key="6">
    <source>
        <dbReference type="SAM" id="Phobius"/>
    </source>
</evidence>
<dbReference type="SMART" id="SM00267">
    <property type="entry name" value="GGDEF"/>
    <property type="match status" value="1"/>
</dbReference>
<keyword evidence="5 6" id="KW-0472">Membrane</keyword>
<keyword evidence="2" id="KW-1003">Cell membrane</keyword>
<dbReference type="InterPro" id="IPR052163">
    <property type="entry name" value="DGC-Regulatory_Protein"/>
</dbReference>
<evidence type="ECO:0000256" key="4">
    <source>
        <dbReference type="ARBA" id="ARBA00022989"/>
    </source>
</evidence>
<evidence type="ECO:0000259" key="7">
    <source>
        <dbReference type="PROSITE" id="PS50885"/>
    </source>
</evidence>
<keyword evidence="4 6" id="KW-1133">Transmembrane helix</keyword>
<proteinExistence type="predicted"/>
<dbReference type="InterPro" id="IPR043128">
    <property type="entry name" value="Rev_trsase/Diguanyl_cyclase"/>
</dbReference>
<dbReference type="InterPro" id="IPR029787">
    <property type="entry name" value="Nucleotide_cyclase"/>
</dbReference>
<dbReference type="Pfam" id="PF00672">
    <property type="entry name" value="HAMP"/>
    <property type="match status" value="1"/>
</dbReference>
<keyword evidence="3 6" id="KW-0812">Transmembrane</keyword>
<dbReference type="Gene3D" id="3.30.450.20">
    <property type="entry name" value="PAS domain"/>
    <property type="match status" value="2"/>
</dbReference>
<comment type="subcellular location">
    <subcellularLocation>
        <location evidence="1">Cell membrane</location>
        <topology evidence="1">Multi-pass membrane protein</topology>
    </subcellularLocation>
</comment>
<dbReference type="SUPFAM" id="SSF55073">
    <property type="entry name" value="Nucleotide cyclase"/>
    <property type="match status" value="1"/>
</dbReference>
<dbReference type="Pfam" id="PF00990">
    <property type="entry name" value="GGDEF"/>
    <property type="match status" value="1"/>
</dbReference>
<dbReference type="SUPFAM" id="SSF158472">
    <property type="entry name" value="HAMP domain-like"/>
    <property type="match status" value="1"/>
</dbReference>
<dbReference type="InterPro" id="IPR029151">
    <property type="entry name" value="Sensor-like_sf"/>
</dbReference>
<evidence type="ECO:0000256" key="3">
    <source>
        <dbReference type="ARBA" id="ARBA00022692"/>
    </source>
</evidence>
<dbReference type="RefSeq" id="WP_119738770.1">
    <property type="nucleotide sequence ID" value="NZ_QYUN01000002.1"/>
</dbReference>
<keyword evidence="10" id="KW-1185">Reference proteome</keyword>
<dbReference type="PROSITE" id="PS50887">
    <property type="entry name" value="GGDEF"/>
    <property type="match status" value="1"/>
</dbReference>
<accession>A0A418X1H7</accession>
<dbReference type="EMBL" id="QYUN01000002">
    <property type="protein sequence ID" value="RJG06309.1"/>
    <property type="molecule type" value="Genomic_DNA"/>
</dbReference>
<feature type="domain" description="GGDEF" evidence="8">
    <location>
        <begin position="428"/>
        <end position="556"/>
    </location>
</feature>
<dbReference type="AlphaFoldDB" id="A0A418X1H7"/>
<dbReference type="Pfam" id="PF02743">
    <property type="entry name" value="dCache_1"/>
    <property type="match status" value="1"/>
</dbReference>
<evidence type="ECO:0000313" key="9">
    <source>
        <dbReference type="EMBL" id="RJG06309.1"/>
    </source>
</evidence>
<evidence type="ECO:0000313" key="10">
    <source>
        <dbReference type="Proteomes" id="UP000285190"/>
    </source>
</evidence>
<gene>
    <name evidence="9" type="ORF">D3870_10075</name>
</gene>
<dbReference type="InterPro" id="IPR000160">
    <property type="entry name" value="GGDEF_dom"/>
</dbReference>
<dbReference type="Gene3D" id="6.10.340.10">
    <property type="match status" value="1"/>
</dbReference>
<dbReference type="NCBIfam" id="TIGR00254">
    <property type="entry name" value="GGDEF"/>
    <property type="match status" value="1"/>
</dbReference>
<comment type="caution">
    <text evidence="9">The sequence shown here is derived from an EMBL/GenBank/DDBJ whole genome shotgun (WGS) entry which is preliminary data.</text>
</comment>
<dbReference type="InterPro" id="IPR033479">
    <property type="entry name" value="dCache_1"/>
</dbReference>
<dbReference type="CDD" id="cd06225">
    <property type="entry name" value="HAMP"/>
    <property type="match status" value="1"/>
</dbReference>
<feature type="transmembrane region" description="Helical" evidence="6">
    <location>
        <begin position="327"/>
        <end position="349"/>
    </location>
</feature>
<dbReference type="Gene3D" id="3.30.70.270">
    <property type="match status" value="1"/>
</dbReference>
<dbReference type="PANTHER" id="PTHR46663:SF2">
    <property type="entry name" value="GGDEF DOMAIN-CONTAINING PROTEIN"/>
    <property type="match status" value="1"/>
</dbReference>
<dbReference type="CDD" id="cd01949">
    <property type="entry name" value="GGDEF"/>
    <property type="match status" value="1"/>
</dbReference>
<feature type="domain" description="HAMP" evidence="7">
    <location>
        <begin position="350"/>
        <end position="402"/>
    </location>
</feature>
<protein>
    <submittedName>
        <fullName evidence="9">Sensor domain-containing diguanylate cyclase</fullName>
    </submittedName>
</protein>